<sequence length="140" mass="16002">MPAAHSYVYFALQGHDFDPAEVTRRLGTEPTAAWRRGDKLRYNPSAKYACWQWQTRPAALLLDELVTQVVARFEDHAPAIVGLKQQFGLDSVLEIVLYVDVNDEAPAPALGHDLRTISFLYRTQTTTDVDIYRYDSREEE</sequence>
<dbReference type="RefSeq" id="WP_126695471.1">
    <property type="nucleotide sequence ID" value="NZ_RXOF01000016.1"/>
</dbReference>
<dbReference type="InterPro" id="IPR025459">
    <property type="entry name" value="DUF4279"/>
</dbReference>
<dbReference type="AlphaFoldDB" id="A0A431TXF5"/>
<gene>
    <name evidence="1" type="ORF">EJV47_22545</name>
</gene>
<dbReference type="Pfam" id="PF14106">
    <property type="entry name" value="DUF4279"/>
    <property type="match status" value="1"/>
</dbReference>
<keyword evidence="2" id="KW-1185">Reference proteome</keyword>
<evidence type="ECO:0000313" key="1">
    <source>
        <dbReference type="EMBL" id="RTQ46307.1"/>
    </source>
</evidence>
<dbReference type="OrthoDB" id="893918at2"/>
<dbReference type="Proteomes" id="UP000282184">
    <property type="component" value="Unassembled WGS sequence"/>
</dbReference>
<proteinExistence type="predicted"/>
<name>A0A431TXF5_9BACT</name>
<evidence type="ECO:0000313" key="2">
    <source>
        <dbReference type="Proteomes" id="UP000282184"/>
    </source>
</evidence>
<organism evidence="1 2">
    <name type="scientific">Hymenobacter gummosus</name>
    <dbReference type="NCBI Taxonomy" id="1776032"/>
    <lineage>
        <taxon>Bacteria</taxon>
        <taxon>Pseudomonadati</taxon>
        <taxon>Bacteroidota</taxon>
        <taxon>Cytophagia</taxon>
        <taxon>Cytophagales</taxon>
        <taxon>Hymenobacteraceae</taxon>
        <taxon>Hymenobacter</taxon>
    </lineage>
</organism>
<reference evidence="1 2" key="1">
    <citation type="submission" date="2018-12" db="EMBL/GenBank/DDBJ databases">
        <title>Hymenobacter gummosus sp. nov., isolated from a spring.</title>
        <authorList>
            <person name="Nie L."/>
        </authorList>
    </citation>
    <scope>NUCLEOTIDE SEQUENCE [LARGE SCALE GENOMIC DNA]</scope>
    <source>
        <strain evidence="1 2">KCTC 52166</strain>
    </source>
</reference>
<protein>
    <submittedName>
        <fullName evidence="1">DUF4279 domain-containing protein</fullName>
    </submittedName>
</protein>
<accession>A0A431TXF5</accession>
<dbReference type="EMBL" id="RXOF01000016">
    <property type="protein sequence ID" value="RTQ46307.1"/>
    <property type="molecule type" value="Genomic_DNA"/>
</dbReference>
<comment type="caution">
    <text evidence="1">The sequence shown here is derived from an EMBL/GenBank/DDBJ whole genome shotgun (WGS) entry which is preliminary data.</text>
</comment>